<keyword evidence="3" id="KW-1185">Reference proteome</keyword>
<proteinExistence type="predicted"/>
<dbReference type="EMBL" id="CP030032">
    <property type="protein sequence ID" value="AWV88189.1"/>
    <property type="molecule type" value="Genomic_DNA"/>
</dbReference>
<sequence>MLDILSNDAPGYRIAGRAFINEVCSIMTARPYKLALGAALLLLALSGCTAVQRISEPRRASSGYLRLEVEPADTLIYIDADYQGRVDGWAANTVLVKPGLRQVELRADGYITRRFDIEVAAGEQSFLKVSMEAELERLDGDLPDESAAAAPSPPGRGDAARSGALRIRP</sequence>
<organism evidence="2 3">
    <name type="scientific">Bradymonas sediminis</name>
    <dbReference type="NCBI Taxonomy" id="1548548"/>
    <lineage>
        <taxon>Bacteria</taxon>
        <taxon>Deltaproteobacteria</taxon>
        <taxon>Bradymonadales</taxon>
        <taxon>Bradymonadaceae</taxon>
        <taxon>Bradymonas</taxon>
    </lineage>
</organism>
<name>A0A2Z4FGX8_9DELT</name>
<evidence type="ECO:0000256" key="1">
    <source>
        <dbReference type="SAM" id="MobiDB-lite"/>
    </source>
</evidence>
<accession>A0A2Z4FGX8</accession>
<feature type="compositionally biased region" description="Low complexity" evidence="1">
    <location>
        <begin position="145"/>
        <end position="161"/>
    </location>
</feature>
<feature type="region of interest" description="Disordered" evidence="1">
    <location>
        <begin position="140"/>
        <end position="169"/>
    </location>
</feature>
<dbReference type="KEGG" id="bsed:DN745_02085"/>
<dbReference type="AlphaFoldDB" id="A0A2Z4FGX8"/>
<reference evidence="2 3" key="1">
    <citation type="submission" date="2018-06" db="EMBL/GenBank/DDBJ databases">
        <title>Lujinxingia sediminis gen. nov. sp. nov., a new facultative anaerobic member of the class Deltaproteobacteria, and proposal of Lujinxingaceae fam. nov.</title>
        <authorList>
            <person name="Guo L.-Y."/>
            <person name="Li C.-M."/>
            <person name="Wang S."/>
            <person name="Du Z.-J."/>
        </authorList>
    </citation>
    <scope>NUCLEOTIDE SEQUENCE [LARGE SCALE GENOMIC DNA]</scope>
    <source>
        <strain evidence="2 3">FA350</strain>
    </source>
</reference>
<dbReference type="OrthoDB" id="5518402at2"/>
<dbReference type="Proteomes" id="UP000249799">
    <property type="component" value="Chromosome"/>
</dbReference>
<evidence type="ECO:0000313" key="3">
    <source>
        <dbReference type="Proteomes" id="UP000249799"/>
    </source>
</evidence>
<protein>
    <submittedName>
        <fullName evidence="2">Uncharacterized protein</fullName>
    </submittedName>
</protein>
<evidence type="ECO:0000313" key="2">
    <source>
        <dbReference type="EMBL" id="AWV88189.1"/>
    </source>
</evidence>
<gene>
    <name evidence="2" type="ORF">DN745_02085</name>
</gene>